<protein>
    <recommendedName>
        <fullName evidence="1">site-specific DNA-methyltransferase (adenine-specific)</fullName>
        <ecNumber evidence="1">2.1.1.72</ecNumber>
    </recommendedName>
</protein>
<dbReference type="EMBL" id="QXFL01000011">
    <property type="protein sequence ID" value="RIV83148.1"/>
    <property type="molecule type" value="Genomic_DNA"/>
</dbReference>
<organism evidence="8 9">
    <name type="scientific">Aurantiacibacter zhengii</name>
    <dbReference type="NCBI Taxonomy" id="2307003"/>
    <lineage>
        <taxon>Bacteria</taxon>
        <taxon>Pseudomonadati</taxon>
        <taxon>Pseudomonadota</taxon>
        <taxon>Alphaproteobacteria</taxon>
        <taxon>Sphingomonadales</taxon>
        <taxon>Erythrobacteraceae</taxon>
        <taxon>Aurantiacibacter</taxon>
    </lineage>
</organism>
<keyword evidence="4" id="KW-0949">S-adenosyl-L-methionine</keyword>
<feature type="region of interest" description="Disordered" evidence="6">
    <location>
        <begin position="1041"/>
        <end position="1061"/>
    </location>
</feature>
<dbReference type="PROSITE" id="PS00092">
    <property type="entry name" value="N6_MTASE"/>
    <property type="match status" value="1"/>
</dbReference>
<evidence type="ECO:0000256" key="6">
    <source>
        <dbReference type="SAM" id="MobiDB-lite"/>
    </source>
</evidence>
<dbReference type="RefSeq" id="WP_119588098.1">
    <property type="nucleotide sequence ID" value="NZ_CAWODQ010000003.1"/>
</dbReference>
<evidence type="ECO:0000259" key="7">
    <source>
        <dbReference type="Pfam" id="PF07669"/>
    </source>
</evidence>
<dbReference type="OrthoDB" id="9806213at2"/>
<dbReference type="Proteomes" id="UP000286576">
    <property type="component" value="Unassembled WGS sequence"/>
</dbReference>
<dbReference type="InterPro" id="IPR029063">
    <property type="entry name" value="SAM-dependent_MTases_sf"/>
</dbReference>
<dbReference type="GO" id="GO:0009007">
    <property type="term" value="F:site-specific DNA-methyltransferase (adenine-specific) activity"/>
    <property type="evidence" value="ECO:0007669"/>
    <property type="project" value="UniProtKB-EC"/>
</dbReference>
<dbReference type="Gene3D" id="3.40.50.150">
    <property type="entry name" value="Vaccinia Virus protein VP39"/>
    <property type="match status" value="1"/>
</dbReference>
<name>A0A418NNE0_9SPHN</name>
<dbReference type="SUPFAM" id="SSF53335">
    <property type="entry name" value="S-adenosyl-L-methionine-dependent methyltransferases"/>
    <property type="match status" value="1"/>
</dbReference>
<dbReference type="InterPro" id="IPR011639">
    <property type="entry name" value="MethylTrfase_TaqI-like_dom"/>
</dbReference>
<proteinExistence type="predicted"/>
<evidence type="ECO:0000313" key="8">
    <source>
        <dbReference type="EMBL" id="RIV83148.1"/>
    </source>
</evidence>
<dbReference type="GO" id="GO:0032259">
    <property type="term" value="P:methylation"/>
    <property type="evidence" value="ECO:0007669"/>
    <property type="project" value="UniProtKB-KW"/>
</dbReference>
<dbReference type="PANTHER" id="PTHR33841:SF1">
    <property type="entry name" value="DNA METHYLTRANSFERASE A"/>
    <property type="match status" value="1"/>
</dbReference>
<comment type="caution">
    <text evidence="8">The sequence shown here is derived from an EMBL/GenBank/DDBJ whole genome shotgun (WGS) entry which is preliminary data.</text>
</comment>
<evidence type="ECO:0000256" key="2">
    <source>
        <dbReference type="ARBA" id="ARBA00022603"/>
    </source>
</evidence>
<sequence>MARSQKRLADIGFTAITIEGGLISPDQVVKVASTTPDQKTAAEYSCPKGVSLRDEITRYFQIGKAIWKSFASIETPTQQQTDAFVEELLTSAFGFELTRAGSRPRGDRRFAIAFEGSDGRVPVVVTAPLSLEEDGKSKDAFTVGRTQFGDGANGRIAKRSAALLLQDWLNANADFYWGLVFAGDRVRLMRDNASFTRPAFIEADLGAIFRDDMFAEFTAWWLLTHASRFGKAGAPPSEAPLEHWREAGMEAGTAVRDKLRGNVESALLAIGKGLLGHNPELRRKIDDNELSMQSLFEQMLRMVYRLIFLAVAEDRDLLHAPGTARATKQLYQENYGFAYLRNRATRRGSRDTHGDAWEGLKIVFSALARGEKDLGLPALGGLFSADATPDLEQCAIPNRYLLEAIFNLGWMMEEGRRVRINWRDMATEEFGSVYEGLLELTPTRTDEGRSFDFVEDLKGNARKTSGSYYTPDRLVQTLLDSALNPVLEKAEAVAREEGILDLKIIDPACGSGHFLLGAARRMATRVAQLRDPDAPDYNRALREVVGRCVHGVDRNPMAVELAKVALWIESVSPGQPLGFLDANIRCGDALLGVFDLEALEQGIPDDAYKPLTGDVKEAAAYYKKKNKDEKKGQGSFDFASGTGAMPPKKLAANLSTIRRMPEDTVGQVEKKREAFETWKNDPDRRATRVACDFYTAAFLMTKVEVPENYQRGTVPTTADVWKRLGGGQVFGLLEAAAVDASEEARAFHWPLAFPDVLIGKGGFDVVLGNPPWERIKLQEQEFFAGHEVADASNAAARTRAIAKLAQAEEGSSSRLLYDAFQTAKRIAEATSAFARVSGEDGGRYPYTGTGDVNTYALFSEHFLNLLEQSGRAGIIVPTGIATDATTAPFFGHLVSEKRLARLFDFENSAPIFPGVHRSFKFSLLTLGNDVDEAEFSFFLTDPSQLEDSRRRFTLSPAEIARINPNTKTAPVFRARKDAELTATIYNRVSVLIDEAKGGKPGEPGNPWGISFMAMFHMSNDSHLFRTSEQLAADGWERQGTDWVRPSGARGNTPGLALTGGRDTAHLDLSTGSPAPASEKRYVPLYEAKMFDQFNHRYADYSARGGERGHRVLPELDDSRLADPSAEAEPFYWVRQTEVASRTDASWLMGYGEATTASTSRTMVMTAFPATGVGHKEIEVFLEAKPSKKAAFLANANSTVLDVVCRTKVSYLNLGQYIVKQLPILPPSAYSESDLGFIVPRVLELSYTSHSMAPFARDLGYEGEPFRWNEDRRAQLRAELDAWYALAYGLSRNELRYVLDPKDVMGEDYPSETFRVLKNNEIRKHGEYRTQRLVLAAYDKLIAEGMRPRVEGYR</sequence>
<dbReference type="InterPro" id="IPR002052">
    <property type="entry name" value="DNA_methylase_N6_adenine_CS"/>
</dbReference>
<keyword evidence="3" id="KW-0808">Transferase</keyword>
<dbReference type="InterPro" id="IPR050953">
    <property type="entry name" value="N4_N6_ade-DNA_methylase"/>
</dbReference>
<gene>
    <name evidence="8" type="ORF">D2V07_16970</name>
</gene>
<reference evidence="8 9" key="1">
    <citation type="submission" date="2018-08" db="EMBL/GenBank/DDBJ databases">
        <title>Erythrobacter zhengii sp.nov., a bacterium isolated from deep-sea sediment.</title>
        <authorList>
            <person name="Fang C."/>
            <person name="Wu Y.-H."/>
            <person name="Sun C."/>
            <person name="Wang H."/>
            <person name="Cheng H."/>
            <person name="Meng F.-X."/>
            <person name="Wang C.-S."/>
            <person name="Xu X.-W."/>
        </authorList>
    </citation>
    <scope>NUCLEOTIDE SEQUENCE [LARGE SCALE GENOMIC DNA]</scope>
    <source>
        <strain evidence="8 9">V18</strain>
    </source>
</reference>
<comment type="catalytic activity">
    <reaction evidence="5">
        <text>a 2'-deoxyadenosine in DNA + S-adenosyl-L-methionine = an N(6)-methyl-2'-deoxyadenosine in DNA + S-adenosyl-L-homocysteine + H(+)</text>
        <dbReference type="Rhea" id="RHEA:15197"/>
        <dbReference type="Rhea" id="RHEA-COMP:12418"/>
        <dbReference type="Rhea" id="RHEA-COMP:12419"/>
        <dbReference type="ChEBI" id="CHEBI:15378"/>
        <dbReference type="ChEBI" id="CHEBI:57856"/>
        <dbReference type="ChEBI" id="CHEBI:59789"/>
        <dbReference type="ChEBI" id="CHEBI:90615"/>
        <dbReference type="ChEBI" id="CHEBI:90616"/>
        <dbReference type="EC" id="2.1.1.72"/>
    </reaction>
</comment>
<evidence type="ECO:0000256" key="1">
    <source>
        <dbReference type="ARBA" id="ARBA00011900"/>
    </source>
</evidence>
<dbReference type="PANTHER" id="PTHR33841">
    <property type="entry name" value="DNA METHYLTRANSFERASE YEEA-RELATED"/>
    <property type="match status" value="1"/>
</dbReference>
<dbReference type="Pfam" id="PF07669">
    <property type="entry name" value="Eco57I"/>
    <property type="match status" value="1"/>
</dbReference>
<dbReference type="GO" id="GO:0006304">
    <property type="term" value="P:DNA modification"/>
    <property type="evidence" value="ECO:0007669"/>
    <property type="project" value="InterPro"/>
</dbReference>
<evidence type="ECO:0000256" key="3">
    <source>
        <dbReference type="ARBA" id="ARBA00022679"/>
    </source>
</evidence>
<dbReference type="PRINTS" id="PR00507">
    <property type="entry name" value="N12N6MTFRASE"/>
</dbReference>
<accession>A0A418NNE0</accession>
<dbReference type="GO" id="GO:0003676">
    <property type="term" value="F:nucleic acid binding"/>
    <property type="evidence" value="ECO:0007669"/>
    <property type="project" value="InterPro"/>
</dbReference>
<keyword evidence="9" id="KW-1185">Reference proteome</keyword>
<evidence type="ECO:0000313" key="9">
    <source>
        <dbReference type="Proteomes" id="UP000286576"/>
    </source>
</evidence>
<keyword evidence="2" id="KW-0489">Methyltransferase</keyword>
<evidence type="ECO:0000256" key="5">
    <source>
        <dbReference type="ARBA" id="ARBA00047942"/>
    </source>
</evidence>
<dbReference type="EC" id="2.1.1.72" evidence="1"/>
<evidence type="ECO:0000256" key="4">
    <source>
        <dbReference type="ARBA" id="ARBA00022691"/>
    </source>
</evidence>
<feature type="domain" description="Type II methyltransferase M.TaqI-like" evidence="7">
    <location>
        <begin position="548"/>
        <end position="780"/>
    </location>
</feature>